<dbReference type="PRINTS" id="PR00344">
    <property type="entry name" value="BCTRLSENSOR"/>
</dbReference>
<keyword evidence="9" id="KW-0418">Kinase</keyword>
<dbReference type="CDD" id="cd00082">
    <property type="entry name" value="HisKA"/>
    <property type="match status" value="1"/>
</dbReference>
<keyword evidence="9" id="KW-0808">Transferase</keyword>
<name>A0A0P9N930_PSESX</name>
<dbReference type="Pfam" id="PF02518">
    <property type="entry name" value="HATPase_c"/>
    <property type="match status" value="1"/>
</dbReference>
<dbReference type="AlphaFoldDB" id="A0A0P9N930"/>
<evidence type="ECO:0000256" key="1">
    <source>
        <dbReference type="ARBA" id="ARBA00000085"/>
    </source>
</evidence>
<evidence type="ECO:0000259" key="8">
    <source>
        <dbReference type="PROSITE" id="PS50113"/>
    </source>
</evidence>
<dbReference type="InterPro" id="IPR001789">
    <property type="entry name" value="Sig_transdc_resp-reg_receiver"/>
</dbReference>
<dbReference type="Gene3D" id="3.30.565.10">
    <property type="entry name" value="Histidine kinase-like ATPase, C-terminal domain"/>
    <property type="match status" value="1"/>
</dbReference>
<dbReference type="RefSeq" id="WP_057432416.1">
    <property type="nucleotide sequence ID" value="NZ_LIIH01000071.1"/>
</dbReference>
<dbReference type="InterPro" id="IPR011006">
    <property type="entry name" value="CheY-like_superfamily"/>
</dbReference>
<accession>A0A0P9N930</accession>
<dbReference type="PROSITE" id="PS50110">
    <property type="entry name" value="RESPONSE_REGULATORY"/>
    <property type="match status" value="1"/>
</dbReference>
<feature type="domain" description="Histidine kinase" evidence="6">
    <location>
        <begin position="333"/>
        <end position="550"/>
    </location>
</feature>
<organism evidence="9 10">
    <name type="scientific">Pseudomonas syringae pv. castaneae</name>
    <dbReference type="NCBI Taxonomy" id="264450"/>
    <lineage>
        <taxon>Bacteria</taxon>
        <taxon>Pseudomonadati</taxon>
        <taxon>Pseudomonadota</taxon>
        <taxon>Gammaproteobacteria</taxon>
        <taxon>Pseudomonadales</taxon>
        <taxon>Pseudomonadaceae</taxon>
        <taxon>Pseudomonas</taxon>
        <taxon>Pseudomonas syringae</taxon>
    </lineage>
</organism>
<dbReference type="InterPro" id="IPR036097">
    <property type="entry name" value="HisK_dim/P_sf"/>
</dbReference>
<evidence type="ECO:0000313" key="9">
    <source>
        <dbReference type="EMBL" id="KPW94408.1"/>
    </source>
</evidence>
<protein>
    <recommendedName>
        <fullName evidence="2">histidine kinase</fullName>
        <ecNumber evidence="2">2.7.13.3</ecNumber>
    </recommendedName>
</protein>
<dbReference type="Gene3D" id="3.40.50.2300">
    <property type="match status" value="1"/>
</dbReference>
<sequence>MSTERYLKAKSLLIVAPFKGDVLSLHKLFGVTYPVQTHHDLTSLSAALGESTGLVILTEESLHGDLTSLGKALDTQPGWSEIPIILLASSTGRSGRDTEMARQRLPKSAGHVMVLERPISSASLLSAAAAAWRSRERQFEMRESLVQLAEERGRLHILLENIPVGVCFMDIQGASLVSNPLYRRYVPEGVIPSRHPDGAARWVGVDAEGQRLEPEMFPGARALRGEAATGLDFYYRQDEGQESWMRVSAVPLFDEQHRIIGAASVIVDINEEKQAELTLRRFNEELEIQVNARTQELNAAVEQLKAESEERARAEEQLRQSLKMEAVGQLTGGIAHDFNNMLTGVIGSLDLIKLRMASGRLDGVERFMDAALTSAQRAASLTHRLLAFSRRQSLDAGAVSVNQLVLSLADLLQRTVTEAITIQYELSQDEPWVFADANQLENAILNLVINARDAMPSGGKLTISTCMDAEMQVSATQQVCVHVRDTGCGIAKNILNKVTEPFFTTKPIGQGTGLGLSMVYGFANQSNGSLSVESTIGVGTTVSICLPQHRKEIEPEQPIIPPEIATGQGQCVLLVEDDDSVRLINQQVLEELGYRVYAASDGEQALRVFNDLENVNLLLTDVGLPGMNGRQLAEILQQLKPCLPVLFLTGYAEKAMSRADFLGPYMQLMTKPFTLELFASRVAGMLEVNSGSGSDDLFSIKKSLTNP</sequence>
<reference evidence="9 10" key="1">
    <citation type="submission" date="2015-09" db="EMBL/GenBank/DDBJ databases">
        <title>Genome announcement of multiple Pseudomonas syringae strains.</title>
        <authorList>
            <person name="Thakur S."/>
            <person name="Wang P.W."/>
            <person name="Gong Y."/>
            <person name="Weir B.S."/>
            <person name="Guttman D.S."/>
        </authorList>
    </citation>
    <scope>NUCLEOTIDE SEQUENCE [LARGE SCALE GENOMIC DNA]</scope>
    <source>
        <strain evidence="9 10">ICMP9419</strain>
    </source>
</reference>
<comment type="caution">
    <text evidence="9">The sequence shown here is derived from an EMBL/GenBank/DDBJ whole genome shotgun (WGS) entry which is preliminary data.</text>
</comment>
<evidence type="ECO:0000259" key="6">
    <source>
        <dbReference type="PROSITE" id="PS50109"/>
    </source>
</evidence>
<evidence type="ECO:0000256" key="3">
    <source>
        <dbReference type="ARBA" id="ARBA00022553"/>
    </source>
</evidence>
<dbReference type="GO" id="GO:0000155">
    <property type="term" value="F:phosphorelay sensor kinase activity"/>
    <property type="evidence" value="ECO:0007669"/>
    <property type="project" value="InterPro"/>
</dbReference>
<dbReference type="InterPro" id="IPR036890">
    <property type="entry name" value="HATPase_C_sf"/>
</dbReference>
<evidence type="ECO:0000313" key="10">
    <source>
        <dbReference type="Proteomes" id="UP000050381"/>
    </source>
</evidence>
<dbReference type="PROSITE" id="PS50109">
    <property type="entry name" value="HIS_KIN"/>
    <property type="match status" value="1"/>
</dbReference>
<proteinExistence type="predicted"/>
<dbReference type="InterPro" id="IPR004358">
    <property type="entry name" value="Sig_transdc_His_kin-like_C"/>
</dbReference>
<dbReference type="SUPFAM" id="SSF55874">
    <property type="entry name" value="ATPase domain of HSP90 chaperone/DNA topoisomerase II/histidine kinase"/>
    <property type="match status" value="1"/>
</dbReference>
<evidence type="ECO:0000259" key="7">
    <source>
        <dbReference type="PROSITE" id="PS50110"/>
    </source>
</evidence>
<gene>
    <name evidence="9" type="ORF">ALO79_04631</name>
</gene>
<feature type="domain" description="Response regulatory" evidence="7">
    <location>
        <begin position="571"/>
        <end position="686"/>
    </location>
</feature>
<dbReference type="SMART" id="SM00448">
    <property type="entry name" value="REC"/>
    <property type="match status" value="1"/>
</dbReference>
<dbReference type="PROSITE" id="PS50113">
    <property type="entry name" value="PAC"/>
    <property type="match status" value="1"/>
</dbReference>
<dbReference type="PANTHER" id="PTHR43065">
    <property type="entry name" value="SENSOR HISTIDINE KINASE"/>
    <property type="match status" value="1"/>
</dbReference>
<comment type="catalytic activity">
    <reaction evidence="1">
        <text>ATP + protein L-histidine = ADP + protein N-phospho-L-histidine.</text>
        <dbReference type="EC" id="2.7.13.3"/>
    </reaction>
</comment>
<dbReference type="InterPro" id="IPR003661">
    <property type="entry name" value="HisK_dim/P_dom"/>
</dbReference>
<dbReference type="Gene3D" id="3.30.450.20">
    <property type="entry name" value="PAS domain"/>
    <property type="match status" value="1"/>
</dbReference>
<dbReference type="Pfam" id="PF00072">
    <property type="entry name" value="Response_reg"/>
    <property type="match status" value="1"/>
</dbReference>
<dbReference type="Proteomes" id="UP000050381">
    <property type="component" value="Unassembled WGS sequence"/>
</dbReference>
<keyword evidence="3 4" id="KW-0597">Phosphoprotein</keyword>
<keyword evidence="5" id="KW-0175">Coiled coil</keyword>
<evidence type="ECO:0000256" key="4">
    <source>
        <dbReference type="PROSITE-ProRule" id="PRU00169"/>
    </source>
</evidence>
<feature type="coiled-coil region" evidence="5">
    <location>
        <begin position="283"/>
        <end position="325"/>
    </location>
</feature>
<dbReference type="InterPro" id="IPR005467">
    <property type="entry name" value="His_kinase_dom"/>
</dbReference>
<feature type="modified residue" description="4-aspartylphosphate" evidence="4">
    <location>
        <position position="621"/>
    </location>
</feature>
<dbReference type="SUPFAM" id="SSF52172">
    <property type="entry name" value="CheY-like"/>
    <property type="match status" value="1"/>
</dbReference>
<dbReference type="PATRIC" id="fig|264450.4.peg.5504"/>
<dbReference type="InterPro" id="IPR035965">
    <property type="entry name" value="PAS-like_dom_sf"/>
</dbReference>
<dbReference type="EC" id="2.7.13.3" evidence="2"/>
<dbReference type="Gene3D" id="1.10.287.130">
    <property type="match status" value="1"/>
</dbReference>
<dbReference type="SMART" id="SM00387">
    <property type="entry name" value="HATPase_c"/>
    <property type="match status" value="1"/>
</dbReference>
<dbReference type="SUPFAM" id="SSF47384">
    <property type="entry name" value="Homodimeric domain of signal transducing histidine kinase"/>
    <property type="match status" value="1"/>
</dbReference>
<dbReference type="InterPro" id="IPR003594">
    <property type="entry name" value="HATPase_dom"/>
</dbReference>
<evidence type="ECO:0000256" key="5">
    <source>
        <dbReference type="SAM" id="Coils"/>
    </source>
</evidence>
<dbReference type="InterPro" id="IPR000700">
    <property type="entry name" value="PAS-assoc_C"/>
</dbReference>
<dbReference type="PANTHER" id="PTHR43065:SF42">
    <property type="entry name" value="TWO-COMPONENT SENSOR PPRA"/>
    <property type="match status" value="1"/>
</dbReference>
<feature type="domain" description="PAC" evidence="8">
    <location>
        <begin position="229"/>
        <end position="281"/>
    </location>
</feature>
<evidence type="ECO:0000256" key="2">
    <source>
        <dbReference type="ARBA" id="ARBA00012438"/>
    </source>
</evidence>
<dbReference type="SUPFAM" id="SSF55785">
    <property type="entry name" value="PYP-like sensor domain (PAS domain)"/>
    <property type="match status" value="1"/>
</dbReference>
<dbReference type="SMART" id="SM00388">
    <property type="entry name" value="HisKA"/>
    <property type="match status" value="1"/>
</dbReference>
<dbReference type="Pfam" id="PF00512">
    <property type="entry name" value="HisKA"/>
    <property type="match status" value="1"/>
</dbReference>
<dbReference type="EMBL" id="LJQD01000315">
    <property type="protein sequence ID" value="KPW94408.1"/>
    <property type="molecule type" value="Genomic_DNA"/>
</dbReference>